<evidence type="ECO:0000259" key="4">
    <source>
        <dbReference type="PROSITE" id="PS50105"/>
    </source>
</evidence>
<feature type="region of interest" description="Disordered" evidence="3">
    <location>
        <begin position="674"/>
        <end position="833"/>
    </location>
</feature>
<feature type="compositionally biased region" description="Low complexity" evidence="3">
    <location>
        <begin position="784"/>
        <end position="833"/>
    </location>
</feature>
<evidence type="ECO:0000313" key="5">
    <source>
        <dbReference type="EMBL" id="CAE8622105.1"/>
    </source>
</evidence>
<feature type="coiled-coil region" evidence="2">
    <location>
        <begin position="592"/>
        <end position="626"/>
    </location>
</feature>
<feature type="compositionally biased region" description="Basic and acidic residues" evidence="3">
    <location>
        <begin position="750"/>
        <end position="759"/>
    </location>
</feature>
<comment type="similarity">
    <text evidence="1">Belongs to the pseudouridine synthase RluA family.</text>
</comment>
<feature type="compositionally biased region" description="Polar residues" evidence="3">
    <location>
        <begin position="443"/>
        <end position="453"/>
    </location>
</feature>
<evidence type="ECO:0000256" key="2">
    <source>
        <dbReference type="SAM" id="Coils"/>
    </source>
</evidence>
<dbReference type="PANTHER" id="PTHR21600">
    <property type="entry name" value="MITOCHONDRIAL RNA PSEUDOURIDINE SYNTHASE"/>
    <property type="match status" value="1"/>
</dbReference>
<protein>
    <recommendedName>
        <fullName evidence="4">SAM domain-containing protein</fullName>
    </recommendedName>
</protein>
<dbReference type="PROSITE" id="PS50105">
    <property type="entry name" value="SAM_DOMAIN"/>
    <property type="match status" value="1"/>
</dbReference>
<dbReference type="PANTHER" id="PTHR21600:SF87">
    <property type="entry name" value="RNA PSEUDOURIDYLATE SYNTHASE DOMAIN-CONTAINING PROTEIN 1"/>
    <property type="match status" value="1"/>
</dbReference>
<dbReference type="GO" id="GO:0003723">
    <property type="term" value="F:RNA binding"/>
    <property type="evidence" value="ECO:0007669"/>
    <property type="project" value="InterPro"/>
</dbReference>
<dbReference type="InterPro" id="IPR006145">
    <property type="entry name" value="PsdUridine_synth_RsuA/RluA"/>
</dbReference>
<feature type="compositionally biased region" description="Low complexity" evidence="3">
    <location>
        <begin position="868"/>
        <end position="982"/>
    </location>
</feature>
<keyword evidence="6" id="KW-1185">Reference proteome</keyword>
<feature type="region of interest" description="Disordered" evidence="3">
    <location>
        <begin position="469"/>
        <end position="488"/>
    </location>
</feature>
<dbReference type="EMBL" id="CAJNNV010027893">
    <property type="protein sequence ID" value="CAE8622105.1"/>
    <property type="molecule type" value="Genomic_DNA"/>
</dbReference>
<dbReference type="SUPFAM" id="SSF47954">
    <property type="entry name" value="Cyclin-like"/>
    <property type="match status" value="1"/>
</dbReference>
<feature type="region of interest" description="Disordered" evidence="3">
    <location>
        <begin position="441"/>
        <end position="464"/>
    </location>
</feature>
<dbReference type="InterPro" id="IPR001660">
    <property type="entry name" value="SAM"/>
</dbReference>
<evidence type="ECO:0000256" key="1">
    <source>
        <dbReference type="ARBA" id="ARBA00010876"/>
    </source>
</evidence>
<feature type="domain" description="SAM" evidence="4">
    <location>
        <begin position="491"/>
        <end position="553"/>
    </location>
</feature>
<dbReference type="CDD" id="cd02869">
    <property type="entry name" value="PseudoU_synth_RluA_like"/>
    <property type="match status" value="1"/>
</dbReference>
<dbReference type="GO" id="GO:0000455">
    <property type="term" value="P:enzyme-directed rRNA pseudouridine synthesis"/>
    <property type="evidence" value="ECO:0007669"/>
    <property type="project" value="TreeGrafter"/>
</dbReference>
<dbReference type="Gene3D" id="1.10.150.50">
    <property type="entry name" value="Transcription Factor, Ets-1"/>
    <property type="match status" value="1"/>
</dbReference>
<organism evidence="5 6">
    <name type="scientific">Polarella glacialis</name>
    <name type="common">Dinoflagellate</name>
    <dbReference type="NCBI Taxonomy" id="89957"/>
    <lineage>
        <taxon>Eukaryota</taxon>
        <taxon>Sar</taxon>
        <taxon>Alveolata</taxon>
        <taxon>Dinophyceae</taxon>
        <taxon>Suessiales</taxon>
        <taxon>Suessiaceae</taxon>
        <taxon>Polarella</taxon>
    </lineage>
</organism>
<feature type="compositionally biased region" description="Low complexity" evidence="3">
    <location>
        <begin position="687"/>
        <end position="707"/>
    </location>
</feature>
<dbReference type="GO" id="GO:0009982">
    <property type="term" value="F:pseudouridine synthase activity"/>
    <property type="evidence" value="ECO:0007669"/>
    <property type="project" value="InterPro"/>
</dbReference>
<sequence length="1282" mass="143763">DSLYLLRWMKEKVTSIDAKLFEEEFNPALSGTGFGPLSHRIDQETSGPLLVAKTAAAQKHLRAQFHKMEVSKRYLCLVHGKVAKASGLVDANIRTLRTDFTTRSEISSAGDWAETRYEVVGTYSSRGRWYSLLACDIKSGRTHQIRVHMQHMGHALVSDDKYLPSDEAEEDRSWCPRLFLHCYRLQFKDVRSEPQLVICPLPPDLKAALGKVGAADASGHSSEVLFDETSWQWEVFRPPLTSWRPGTIVQRKVLTLLSTASGPLPIGTLNADAELQRLLADEGLSTINKAWLARHWDVFSVVPSSDGGEMCVQLRAGHAMGDGSDELDIERQIEAVRSELEELQRLKQRAVAEEQYAQAGEIKRRAEATAAELASLLAIREEDDVAGAAGTFGRVLDVSGLDIGGRNPDGAAADAIRRARSQMKEAESFKQDVKDEALFPSLMSKSSKPTASQRPPPGASGAEAAIAQATPGGAPPVQASHGRARRPRTPVGSYLRLIGLSQHSAHFVDLGLSSLESLGKLSDDELLKILERVPMFPGHKAKFLRGTQVLREAQLIGVRDSSSRTREEKTLLRLCQRNDTLAQERGAAVAQARLLQEENQRLSAEIERSRARAAELERLVRTQAEQVGFLAEQLQKLLVDGVTAGAARPVAFEETPGSSKFPPVVQEPAIAAASAAVGGDLQHQHQHQQQLQQQQQQQQEQEKQQQQMLTQPVPRLRLGLPTGSNRRHAAQNGSNSSRSSGSSSSSSRELQAETKKQKENSNNSHNNNNNNVGNCQPTLPPPTQQQQPQPQQQQQPRQRDQSQPTVHSQQQPPQQQQQEQEQQQPRQRDQIQQLGQRVAFCDDADVSDYEPDFENEDEEEETSLRPSQQPQQLQQHQLYQQQHQPQQQQQQPQPQQQQQQQQQQHQPQLPQQQKQQQQHLQPQTQLQQQLQLQPQQQQFPNKQANSQQQQQQKQQQQQPQQQQHQQPLQQQHHQHQGQQQQQQLQQCEQQQQLGQQQLQLPRPHQLQENQQQQQQQEQQRQPQQQQQQQQRQQQLQQPPSDQNDQQVQGATERVAECLAAAIENKLLLLQASGTMQSEDGEADVSLASGAVEEDCAVFLSPGLLSRGSATIVCPNRFEITAFFLDLLGSGMFRQERGRLAVLTVLTLVYLDRFAERSKVQLRPQNWHRLSFAAAVLASKVWDEDAFDNAELAQISPLYSQEEIEDFERVFLRCLGGDLLVAADDYERARFLLQSLSSSISSSDQFAGGLSEAAFSSRLRERSVGLQASLLQRHLRSSWEGKG</sequence>
<feature type="compositionally biased region" description="Low complexity" evidence="3">
    <location>
        <begin position="995"/>
        <end position="1048"/>
    </location>
</feature>
<comment type="caution">
    <text evidence="5">The sequence shown here is derived from an EMBL/GenBank/DDBJ whole genome shotgun (WGS) entry which is preliminary data.</text>
</comment>
<dbReference type="Pfam" id="PF00849">
    <property type="entry name" value="PseudoU_synth_2"/>
    <property type="match status" value="1"/>
</dbReference>
<feature type="compositionally biased region" description="Acidic residues" evidence="3">
    <location>
        <begin position="847"/>
        <end position="861"/>
    </location>
</feature>
<name>A0A813G5C0_POLGL</name>
<keyword evidence="2" id="KW-0175">Coiled coil</keyword>
<dbReference type="Gene3D" id="3.30.2350.10">
    <property type="entry name" value="Pseudouridine synthase"/>
    <property type="match status" value="1"/>
</dbReference>
<dbReference type="InterPro" id="IPR020103">
    <property type="entry name" value="PsdUridine_synth_cat_dom_sf"/>
</dbReference>
<evidence type="ECO:0000256" key="3">
    <source>
        <dbReference type="SAM" id="MobiDB-lite"/>
    </source>
</evidence>
<dbReference type="Gene3D" id="1.10.472.10">
    <property type="entry name" value="Cyclin-like"/>
    <property type="match status" value="1"/>
</dbReference>
<feature type="non-terminal residue" evidence="5">
    <location>
        <position position="1"/>
    </location>
</feature>
<dbReference type="OrthoDB" id="424794at2759"/>
<gene>
    <name evidence="5" type="ORF">PGLA1383_LOCUS39614</name>
</gene>
<dbReference type="InterPro" id="IPR036915">
    <property type="entry name" value="Cyclin-like_sf"/>
</dbReference>
<reference evidence="5" key="1">
    <citation type="submission" date="2021-02" db="EMBL/GenBank/DDBJ databases">
        <authorList>
            <person name="Dougan E. K."/>
            <person name="Rhodes N."/>
            <person name="Thang M."/>
            <person name="Chan C."/>
        </authorList>
    </citation>
    <scope>NUCLEOTIDE SEQUENCE</scope>
</reference>
<dbReference type="InterPro" id="IPR013761">
    <property type="entry name" value="SAM/pointed_sf"/>
</dbReference>
<feature type="compositionally biased region" description="Low complexity" evidence="3">
    <location>
        <begin position="732"/>
        <end position="748"/>
    </location>
</feature>
<proteinExistence type="inferred from homology"/>
<feature type="coiled-coil region" evidence="2">
    <location>
        <begin position="326"/>
        <end position="353"/>
    </location>
</feature>
<feature type="region of interest" description="Disordered" evidence="3">
    <location>
        <begin position="847"/>
        <end position="982"/>
    </location>
</feature>
<accession>A0A813G5C0</accession>
<evidence type="ECO:0000313" key="6">
    <source>
        <dbReference type="Proteomes" id="UP000654075"/>
    </source>
</evidence>
<dbReference type="Proteomes" id="UP000654075">
    <property type="component" value="Unassembled WGS sequence"/>
</dbReference>
<dbReference type="InterPro" id="IPR050188">
    <property type="entry name" value="RluA_PseudoU_synthase"/>
</dbReference>
<feature type="region of interest" description="Disordered" evidence="3">
    <location>
        <begin position="995"/>
        <end position="1050"/>
    </location>
</feature>
<dbReference type="SUPFAM" id="SSF47769">
    <property type="entry name" value="SAM/Pointed domain"/>
    <property type="match status" value="1"/>
</dbReference>
<feature type="compositionally biased region" description="Low complexity" evidence="3">
    <location>
        <begin position="760"/>
        <end position="771"/>
    </location>
</feature>
<dbReference type="SUPFAM" id="SSF55120">
    <property type="entry name" value="Pseudouridine synthase"/>
    <property type="match status" value="1"/>
</dbReference>